<dbReference type="Pfam" id="PF22020">
    <property type="entry name" value="RlmL_1st"/>
    <property type="match status" value="1"/>
</dbReference>
<dbReference type="Pfam" id="PF02926">
    <property type="entry name" value="THUMP"/>
    <property type="match status" value="1"/>
</dbReference>
<dbReference type="GO" id="GO:0003723">
    <property type="term" value="F:RNA binding"/>
    <property type="evidence" value="ECO:0007669"/>
    <property type="project" value="UniProtKB-UniRule"/>
</dbReference>
<dbReference type="PROSITE" id="PS00092">
    <property type="entry name" value="N6_MTASE"/>
    <property type="match status" value="1"/>
</dbReference>
<dbReference type="HAMAP" id="MF_01858">
    <property type="entry name" value="23SrRNA_methyltr_KL"/>
    <property type="match status" value="1"/>
</dbReference>
<dbReference type="PROSITE" id="PS01261">
    <property type="entry name" value="UPF0020"/>
    <property type="match status" value="1"/>
</dbReference>
<reference evidence="9" key="1">
    <citation type="submission" date="2019-06" db="EMBL/GenBank/DDBJ databases">
        <title>Complete genome sequence of Methylogaea oryzae strain JCM16910.</title>
        <authorList>
            <person name="Asakawa S."/>
        </authorList>
    </citation>
    <scope>NUCLEOTIDE SEQUENCE</scope>
    <source>
        <strain evidence="9">E10</strain>
    </source>
</reference>
<dbReference type="KEGG" id="moz:MoryE10_28830"/>
<dbReference type="InterPro" id="IPR002052">
    <property type="entry name" value="DNA_methylase_N6_adenine_CS"/>
</dbReference>
<feature type="domain" description="THUMP" evidence="8">
    <location>
        <begin position="43"/>
        <end position="154"/>
    </location>
</feature>
<keyword evidence="3 6" id="KW-0489">Methyltransferase</keyword>
<dbReference type="InterPro" id="IPR000241">
    <property type="entry name" value="RlmKL-like_Mtase"/>
</dbReference>
<dbReference type="PANTHER" id="PTHR47313:SF1">
    <property type="entry name" value="RIBOSOMAL RNA LARGE SUBUNIT METHYLTRANSFERASE K_L"/>
    <property type="match status" value="1"/>
</dbReference>
<keyword evidence="4 6" id="KW-0808">Transferase</keyword>
<evidence type="ECO:0000256" key="5">
    <source>
        <dbReference type="ARBA" id="ARBA00022691"/>
    </source>
</evidence>
<accession>A0A8D4VRB3</accession>
<evidence type="ECO:0000256" key="4">
    <source>
        <dbReference type="ARBA" id="ARBA00022679"/>
    </source>
</evidence>
<keyword evidence="1 6" id="KW-0963">Cytoplasm</keyword>
<gene>
    <name evidence="6 9" type="primary">rlmL</name>
    <name evidence="9" type="ORF">MoryE10_28830</name>
</gene>
<dbReference type="EMBL" id="AP019782">
    <property type="protein sequence ID" value="BBL72277.1"/>
    <property type="molecule type" value="Genomic_DNA"/>
</dbReference>
<comment type="catalytic activity">
    <reaction evidence="6">
        <text>guanosine(2069) in 23S rRNA + S-adenosyl-L-methionine = N(2)-methylguanosine(2069) in 23S rRNA + S-adenosyl-L-homocysteine + H(+)</text>
        <dbReference type="Rhea" id="RHEA:43772"/>
        <dbReference type="Rhea" id="RHEA-COMP:10688"/>
        <dbReference type="Rhea" id="RHEA-COMP:10689"/>
        <dbReference type="ChEBI" id="CHEBI:15378"/>
        <dbReference type="ChEBI" id="CHEBI:57856"/>
        <dbReference type="ChEBI" id="CHEBI:59789"/>
        <dbReference type="ChEBI" id="CHEBI:74269"/>
        <dbReference type="ChEBI" id="CHEBI:74481"/>
        <dbReference type="EC" id="2.1.1.264"/>
    </reaction>
</comment>
<dbReference type="GO" id="GO:0070043">
    <property type="term" value="F:rRNA (guanine-N7-)-methyltransferase activity"/>
    <property type="evidence" value="ECO:0007669"/>
    <property type="project" value="UniProtKB-UniRule"/>
</dbReference>
<keyword evidence="5 6" id="KW-0949">S-adenosyl-L-methionine</keyword>
<dbReference type="EC" id="2.1.1.173" evidence="6"/>
<keyword evidence="7" id="KW-0694">RNA-binding</keyword>
<evidence type="ECO:0000259" key="8">
    <source>
        <dbReference type="PROSITE" id="PS51165"/>
    </source>
</evidence>
<evidence type="ECO:0000313" key="9">
    <source>
        <dbReference type="EMBL" id="BBL72277.1"/>
    </source>
</evidence>
<evidence type="ECO:0000256" key="2">
    <source>
        <dbReference type="ARBA" id="ARBA00022552"/>
    </source>
</evidence>
<keyword evidence="2 6" id="KW-0698">rRNA processing</keyword>
<protein>
    <recommendedName>
        <fullName evidence="6">Ribosomal RNA large subunit methyltransferase K/L</fullName>
    </recommendedName>
    <domain>
        <recommendedName>
            <fullName evidence="6">23S rRNA m2G2445 methyltransferase</fullName>
            <ecNumber evidence="6">2.1.1.173</ecNumber>
        </recommendedName>
        <alternativeName>
            <fullName evidence="6">rRNA (guanine-N(2)-)-methyltransferase RlmL</fullName>
        </alternativeName>
    </domain>
    <domain>
        <recommendedName>
            <fullName evidence="6">23S rRNA m7G2069 methyltransferase</fullName>
            <ecNumber evidence="6">2.1.1.264</ecNumber>
        </recommendedName>
        <alternativeName>
            <fullName evidence="6">rRNA (guanine-N(7)-)-methyltransferase RlmK</fullName>
        </alternativeName>
    </domain>
</protein>
<dbReference type="InterPro" id="IPR004114">
    <property type="entry name" value="THUMP_dom"/>
</dbReference>
<dbReference type="CDD" id="cd11715">
    <property type="entry name" value="THUMP_AdoMetMT"/>
    <property type="match status" value="1"/>
</dbReference>
<proteinExistence type="inferred from homology"/>
<dbReference type="Proteomes" id="UP000824988">
    <property type="component" value="Chromosome"/>
</dbReference>
<dbReference type="CDD" id="cd02440">
    <property type="entry name" value="AdoMet_MTases"/>
    <property type="match status" value="1"/>
</dbReference>
<organism evidence="9 10">
    <name type="scientific">Methylogaea oryzae</name>
    <dbReference type="NCBI Taxonomy" id="1295382"/>
    <lineage>
        <taxon>Bacteria</taxon>
        <taxon>Pseudomonadati</taxon>
        <taxon>Pseudomonadota</taxon>
        <taxon>Gammaproteobacteria</taxon>
        <taxon>Methylococcales</taxon>
        <taxon>Methylococcaceae</taxon>
        <taxon>Methylogaea</taxon>
    </lineage>
</organism>
<dbReference type="PROSITE" id="PS51165">
    <property type="entry name" value="THUMP"/>
    <property type="match status" value="1"/>
</dbReference>
<dbReference type="PIRSF" id="PIRSF037618">
    <property type="entry name" value="RNA_Mtase_bacteria_prd"/>
    <property type="match status" value="1"/>
</dbReference>
<dbReference type="EC" id="2.1.1.264" evidence="6"/>
<dbReference type="InterPro" id="IPR019614">
    <property type="entry name" value="SAM-dep_methyl-trfase"/>
</dbReference>
<dbReference type="Pfam" id="PF01170">
    <property type="entry name" value="UPF0020"/>
    <property type="match status" value="1"/>
</dbReference>
<comment type="similarity">
    <text evidence="6">Belongs to the methyltransferase superfamily. RlmKL family.</text>
</comment>
<evidence type="ECO:0000313" key="10">
    <source>
        <dbReference type="Proteomes" id="UP000824988"/>
    </source>
</evidence>
<dbReference type="SMART" id="SM00981">
    <property type="entry name" value="THUMP"/>
    <property type="match status" value="1"/>
</dbReference>
<keyword evidence="10" id="KW-1185">Reference proteome</keyword>
<evidence type="ECO:0000256" key="3">
    <source>
        <dbReference type="ARBA" id="ARBA00022603"/>
    </source>
</evidence>
<evidence type="ECO:0000256" key="7">
    <source>
        <dbReference type="PROSITE-ProRule" id="PRU00529"/>
    </source>
</evidence>
<comment type="catalytic activity">
    <reaction evidence="6">
        <text>guanosine(2445) in 23S rRNA + S-adenosyl-L-methionine = N(2)-methylguanosine(2445) in 23S rRNA + S-adenosyl-L-homocysteine + H(+)</text>
        <dbReference type="Rhea" id="RHEA:42740"/>
        <dbReference type="Rhea" id="RHEA-COMP:10215"/>
        <dbReference type="Rhea" id="RHEA-COMP:10216"/>
        <dbReference type="ChEBI" id="CHEBI:15378"/>
        <dbReference type="ChEBI" id="CHEBI:57856"/>
        <dbReference type="ChEBI" id="CHEBI:59789"/>
        <dbReference type="ChEBI" id="CHEBI:74269"/>
        <dbReference type="ChEBI" id="CHEBI:74481"/>
        <dbReference type="EC" id="2.1.1.173"/>
    </reaction>
</comment>
<sequence length="733" mass="81605">MLECYASCPSALEGLLEKELRSFGASECRVDHRGVWFKGGQEVAYRACLWSRLASRVVVLIADIPAQNEAELYNGVLDTAWEQHMDVAGTFAVDLSGSSAGLNHSRFAALRVKDAIADRFRRQGGLRPSVDTERPDVMVSAHLHKGRAWLGIDLAGAGLHRRGYREDGGAAPLKENVAAAVLMWAGWPQVAADGGAFVDPMCGSGTLVIEAALMAADIAPGLLRDYFGLLGWRRHDVALWARLRTEAEERRRAGLERMPGIYGYDQERRAVAAASANVQRAGVAKYVHIERRAMADSRRQGDYGLVALNPPYGERLGAEDDLAALYEQLGAVMRGQFEGWRGAVMTGDAELGFRLGIRSEKPRTLFNGPIECRLLTFAIAPERYFTPRDAASDTPARRAVADALRRARQRRESGSTAAEGFANRLRKNLKHLGRWARQSDILCYRVYDADLPEYAVAVDLYQGEDTRWAHVQEYAAPKDIDPAKADERLGDALAAVSEVLEIPADRLYLKVRQKQKGAEQYDKLADSGRFHEVREGPCRLWVNFEDYLDTGLFLDHRITRHMLGELAGGKRFLNLFCYTGSATVHAALGGAIHTTSVDMSRTYLDWAGRNLALNGLVGYQHELVQADCLAWLDQAARAGGAGYDLIFVDPPTFSNSKRMEGVFDVQRDHGVLIDGAMRLLTPGGLLVFSTNRRKFLLDERLSDQYRVEDITRQTIPMDFQRNPRIHVCWKIRR</sequence>
<dbReference type="InterPro" id="IPR053943">
    <property type="entry name" value="RlmKL-like_Mtase_CS"/>
</dbReference>
<name>A0A8D4VRB3_9GAMM</name>
<dbReference type="GO" id="GO:0005737">
    <property type="term" value="C:cytoplasm"/>
    <property type="evidence" value="ECO:0007669"/>
    <property type="project" value="UniProtKB-SubCell"/>
</dbReference>
<dbReference type="NCBIfam" id="NF008748">
    <property type="entry name" value="PRK11783.1"/>
    <property type="match status" value="1"/>
</dbReference>
<comment type="subcellular location">
    <subcellularLocation>
        <location evidence="6">Cytoplasm</location>
    </subcellularLocation>
</comment>
<dbReference type="Pfam" id="PF10672">
    <property type="entry name" value="Methyltrans_SAM"/>
    <property type="match status" value="1"/>
</dbReference>
<dbReference type="PANTHER" id="PTHR47313">
    <property type="entry name" value="RIBOSOMAL RNA LARGE SUBUNIT METHYLTRANSFERASE K/L"/>
    <property type="match status" value="1"/>
</dbReference>
<comment type="function">
    <text evidence="6">Specifically methylates the guanine in position 2445 (m2G2445) and the guanine in position 2069 (m7G2069) of 23S rRNA.</text>
</comment>
<dbReference type="InterPro" id="IPR054170">
    <property type="entry name" value="RlmL_1st"/>
</dbReference>
<dbReference type="RefSeq" id="WP_221047462.1">
    <property type="nucleotide sequence ID" value="NZ_AP019782.1"/>
</dbReference>
<dbReference type="AlphaFoldDB" id="A0A8D4VRB3"/>
<evidence type="ECO:0000256" key="6">
    <source>
        <dbReference type="HAMAP-Rule" id="MF_01858"/>
    </source>
</evidence>
<dbReference type="GO" id="GO:0052915">
    <property type="term" value="F:23S rRNA (guanine(2445)-N(2))-methyltransferase activity"/>
    <property type="evidence" value="ECO:0007669"/>
    <property type="project" value="UniProtKB-UniRule"/>
</dbReference>
<dbReference type="InterPro" id="IPR017244">
    <property type="entry name" value="23SrRNA_methyltr_KL"/>
</dbReference>
<evidence type="ECO:0000256" key="1">
    <source>
        <dbReference type="ARBA" id="ARBA00022490"/>
    </source>
</evidence>